<dbReference type="Proteomes" id="UP001642464">
    <property type="component" value="Unassembled WGS sequence"/>
</dbReference>
<reference evidence="3 4" key="1">
    <citation type="submission" date="2024-02" db="EMBL/GenBank/DDBJ databases">
        <authorList>
            <person name="Chen Y."/>
            <person name="Shah S."/>
            <person name="Dougan E. K."/>
            <person name="Thang M."/>
            <person name="Chan C."/>
        </authorList>
    </citation>
    <scope>NUCLEOTIDE SEQUENCE [LARGE SCALE GENOMIC DNA]</scope>
</reference>
<feature type="compositionally biased region" description="Low complexity" evidence="1">
    <location>
        <begin position="1"/>
        <end position="10"/>
    </location>
</feature>
<dbReference type="Pfam" id="PF08457">
    <property type="entry name" value="Sfi1"/>
    <property type="match status" value="1"/>
</dbReference>
<accession>A0ABP0S8D6</accession>
<protein>
    <recommendedName>
        <fullName evidence="2">Sfi1 spindle body domain-containing protein</fullName>
    </recommendedName>
</protein>
<feature type="non-terminal residue" evidence="3">
    <location>
        <position position="1"/>
    </location>
</feature>
<feature type="compositionally biased region" description="Basic and acidic residues" evidence="1">
    <location>
        <begin position="12"/>
        <end position="21"/>
    </location>
</feature>
<dbReference type="InterPro" id="IPR013665">
    <property type="entry name" value="Sfi1_dom"/>
</dbReference>
<organism evidence="3 4">
    <name type="scientific">Durusdinium trenchii</name>
    <dbReference type="NCBI Taxonomy" id="1381693"/>
    <lineage>
        <taxon>Eukaryota</taxon>
        <taxon>Sar</taxon>
        <taxon>Alveolata</taxon>
        <taxon>Dinophyceae</taxon>
        <taxon>Suessiales</taxon>
        <taxon>Symbiodiniaceae</taxon>
        <taxon>Durusdinium</taxon>
    </lineage>
</organism>
<sequence>VSSSLSSLPSQRRCDRDRAVEDEYEDEEAEFERLLRKSSVRDMQEETKGFAEEAKVWDADDSENRWQLHKHDRLPSPGSIAQGDVYELADVGRVALEHDRLLRRCFDKLAKHCFERLRLRQAWTDIEAQRRRRLFKSWQHAFFATRMHRIRTLFQFFETWRDVAKENRKFEQLCMIGDTFFELRGKRLVLQRLSDFVSAQKRSFASNRLAKTSQRHRVLSRTFSLWAEARELGEVERSRKETADLFLRAVRLHRGFSTLGRHKRLQIAAQEVRRRARVGLARQTLEIWRARTSEEQQMRLKLLGACVVYDISLCQGAVRQWRRFTLQQRRLHWAARFHDRQLKRKALRGLRLHVVERRRGQDVALKADLFRSERLSLRGLRRLCELVVAQRDERRAVALCEVHLLRKTFGHWYEIASIEGLERKAFHNWVIRSKQVTLRRLELRALESRQRRLHNNLAAMHARESCLRGAFVLWARTAVQIVHERRGLRAAAAMNTLLVMRANFTHWADLVFAKQRLADVYNHVLTMKTVGLCVTAWREHSARWIWMRNEVKLGQLDRTFQAWYELTVDAKYSRHSVQMAAMFRRQRLLETTFFAWQDHLVAVRSERMVLVMAAQHAERRLLCRVMLAWHIQSLRLEVVEPLDERGHKQTARLRSQQTEEKPKCGVAVCEL</sequence>
<name>A0ABP0S8D6_9DINO</name>
<keyword evidence="4" id="KW-1185">Reference proteome</keyword>
<dbReference type="EMBL" id="CAXAMM010043127">
    <property type="protein sequence ID" value="CAK9108614.1"/>
    <property type="molecule type" value="Genomic_DNA"/>
</dbReference>
<feature type="domain" description="Sfi1 spindle body" evidence="2">
    <location>
        <begin position="144"/>
        <end position="414"/>
    </location>
</feature>
<evidence type="ECO:0000256" key="1">
    <source>
        <dbReference type="SAM" id="MobiDB-lite"/>
    </source>
</evidence>
<proteinExistence type="predicted"/>
<comment type="caution">
    <text evidence="3">The sequence shown here is derived from an EMBL/GenBank/DDBJ whole genome shotgun (WGS) entry which is preliminary data.</text>
</comment>
<evidence type="ECO:0000259" key="2">
    <source>
        <dbReference type="Pfam" id="PF08457"/>
    </source>
</evidence>
<feature type="region of interest" description="Disordered" evidence="1">
    <location>
        <begin position="1"/>
        <end position="21"/>
    </location>
</feature>
<gene>
    <name evidence="3" type="ORF">SCF082_LOCUS50504</name>
</gene>
<evidence type="ECO:0000313" key="4">
    <source>
        <dbReference type="Proteomes" id="UP001642464"/>
    </source>
</evidence>
<evidence type="ECO:0000313" key="3">
    <source>
        <dbReference type="EMBL" id="CAK9108614.1"/>
    </source>
</evidence>